<evidence type="ECO:0000313" key="2">
    <source>
        <dbReference type="EMBL" id="EEP76360.1"/>
    </source>
</evidence>
<dbReference type="KEGG" id="ure:UREG_01209"/>
<feature type="region of interest" description="Disordered" evidence="1">
    <location>
        <begin position="52"/>
        <end position="86"/>
    </location>
</feature>
<dbReference type="OrthoDB" id="10253329at2759"/>
<dbReference type="HOGENOM" id="CLU_2499560_0_0_1"/>
<organism evidence="2 3">
    <name type="scientific">Uncinocarpus reesii (strain UAMH 1704)</name>
    <dbReference type="NCBI Taxonomy" id="336963"/>
    <lineage>
        <taxon>Eukaryota</taxon>
        <taxon>Fungi</taxon>
        <taxon>Dikarya</taxon>
        <taxon>Ascomycota</taxon>
        <taxon>Pezizomycotina</taxon>
        <taxon>Eurotiomycetes</taxon>
        <taxon>Eurotiomycetidae</taxon>
        <taxon>Onygenales</taxon>
        <taxon>Onygenaceae</taxon>
        <taxon>Uncinocarpus</taxon>
    </lineage>
</organism>
<evidence type="ECO:0000313" key="3">
    <source>
        <dbReference type="Proteomes" id="UP000002058"/>
    </source>
</evidence>
<keyword evidence="3" id="KW-1185">Reference proteome</keyword>
<dbReference type="GeneID" id="8439893"/>
<sequence length="86" mass="9392">MARVAVGLGISLQFTKAVCSTKAMATILPMLTKRIGLAVVSKSFHAITSGFWEGGKGTRNKQLMSRKDPRKYQRREANAPGPSTRK</sequence>
<dbReference type="EMBL" id="CH476615">
    <property type="protein sequence ID" value="EEP76360.1"/>
    <property type="molecule type" value="Genomic_DNA"/>
</dbReference>
<dbReference type="AlphaFoldDB" id="C4JGV8"/>
<gene>
    <name evidence="2" type="ORF">UREG_01209</name>
</gene>
<protein>
    <submittedName>
        <fullName evidence="2">Uncharacterized protein</fullName>
    </submittedName>
</protein>
<dbReference type="Proteomes" id="UP000002058">
    <property type="component" value="Unassembled WGS sequence"/>
</dbReference>
<proteinExistence type="predicted"/>
<name>C4JGV8_UNCRE</name>
<reference evidence="3" key="1">
    <citation type="journal article" date="2009" name="Genome Res.">
        <title>Comparative genomic analyses of the human fungal pathogens Coccidioides and their relatives.</title>
        <authorList>
            <person name="Sharpton T.J."/>
            <person name="Stajich J.E."/>
            <person name="Rounsley S.D."/>
            <person name="Gardner M.J."/>
            <person name="Wortman J.R."/>
            <person name="Jordar V.S."/>
            <person name="Maiti R."/>
            <person name="Kodira C.D."/>
            <person name="Neafsey D.E."/>
            <person name="Zeng Q."/>
            <person name="Hung C.-Y."/>
            <person name="McMahan C."/>
            <person name="Muszewska A."/>
            <person name="Grynberg M."/>
            <person name="Mandel M.A."/>
            <person name="Kellner E.M."/>
            <person name="Barker B.M."/>
            <person name="Galgiani J.N."/>
            <person name="Orbach M.J."/>
            <person name="Kirkland T.N."/>
            <person name="Cole G.T."/>
            <person name="Henn M.R."/>
            <person name="Birren B.W."/>
            <person name="Taylor J.W."/>
        </authorList>
    </citation>
    <scope>NUCLEOTIDE SEQUENCE [LARGE SCALE GENOMIC DNA]</scope>
    <source>
        <strain evidence="3">UAMH 1704</strain>
    </source>
</reference>
<accession>C4JGV8</accession>
<feature type="compositionally biased region" description="Basic and acidic residues" evidence="1">
    <location>
        <begin position="65"/>
        <end position="77"/>
    </location>
</feature>
<dbReference type="RefSeq" id="XP_002541693.1">
    <property type="nucleotide sequence ID" value="XM_002541647.1"/>
</dbReference>
<dbReference type="InParanoid" id="C4JGV8"/>
<evidence type="ECO:0000256" key="1">
    <source>
        <dbReference type="SAM" id="MobiDB-lite"/>
    </source>
</evidence>
<dbReference type="VEuPathDB" id="FungiDB:UREG_01209"/>